<evidence type="ECO:0000313" key="2">
    <source>
        <dbReference type="Proteomes" id="UP000015688"/>
    </source>
</evidence>
<protein>
    <submittedName>
        <fullName evidence="1">Uncharacterized protein</fullName>
    </submittedName>
</protein>
<name>T4VQF8_PARBF</name>
<dbReference type="EMBL" id="AVNC01000015">
    <property type="protein sequence ID" value="EQK42922.1"/>
    <property type="molecule type" value="Genomic_DNA"/>
</dbReference>
<reference evidence="1 2" key="1">
    <citation type="submission" date="2013-06" db="EMBL/GenBank/DDBJ databases">
        <authorList>
            <person name="Walk S."/>
            <person name="Aronoff D."/>
            <person name="Young V.Y."/>
            <person name="Marsh J."/>
            <person name="Harrison L."/>
            <person name="Daugherty S.C."/>
            <person name="Shefchek K.A."/>
            <person name="Hine E.E."/>
            <person name="Tallon L.J."/>
            <person name="Sadzewicz L.K."/>
            <person name="Rasko D.A."/>
        </authorList>
    </citation>
    <scope>NUCLEOTIDE SEQUENCE [LARGE SCALE GENOMIC DNA]</scope>
    <source>
        <strain evidence="1 2">ATCC 638</strain>
    </source>
</reference>
<comment type="caution">
    <text evidence="1">The sequence shown here is derived from an EMBL/GenBank/DDBJ whole genome shotgun (WGS) entry which is preliminary data.</text>
</comment>
<dbReference type="PATRIC" id="fig|1233171.3.peg.1755"/>
<accession>T4VQF8</accession>
<evidence type="ECO:0000313" key="1">
    <source>
        <dbReference type="EMBL" id="EQK42922.1"/>
    </source>
</evidence>
<dbReference type="RefSeq" id="WP_021433030.1">
    <property type="nucleotide sequence ID" value="NZ_AVNC01000015.1"/>
</dbReference>
<dbReference type="Proteomes" id="UP000015688">
    <property type="component" value="Unassembled WGS sequence"/>
</dbReference>
<proteinExistence type="predicted"/>
<dbReference type="AlphaFoldDB" id="T4VQF8"/>
<gene>
    <name evidence="1" type="ORF">C672_1866</name>
</gene>
<dbReference type="GeneID" id="67472711"/>
<organism evidence="1 2">
    <name type="scientific">Paraclostridium bifermentans ATCC 638 = DSM 14991</name>
    <dbReference type="NCBI Taxonomy" id="1233171"/>
    <lineage>
        <taxon>Bacteria</taxon>
        <taxon>Bacillati</taxon>
        <taxon>Bacillota</taxon>
        <taxon>Clostridia</taxon>
        <taxon>Peptostreptococcales</taxon>
        <taxon>Peptostreptococcaceae</taxon>
        <taxon>Paraclostridium</taxon>
    </lineage>
</organism>
<sequence>MLNIPDQNQLGTLSKPTDEIVRLKVNGDRLKQDLTTHLNQELDNFIKNIDLNKYIEA</sequence>